<dbReference type="PRINTS" id="PR00792">
    <property type="entry name" value="PEPSIN"/>
</dbReference>
<evidence type="ECO:0000313" key="7">
    <source>
        <dbReference type="Proteomes" id="UP000765509"/>
    </source>
</evidence>
<dbReference type="GO" id="GO:0004190">
    <property type="term" value="F:aspartic-type endopeptidase activity"/>
    <property type="evidence" value="ECO:0007669"/>
    <property type="project" value="UniProtKB-KW"/>
</dbReference>
<dbReference type="InterPro" id="IPR033121">
    <property type="entry name" value="PEPTIDASE_A1"/>
</dbReference>
<dbReference type="InterPro" id="IPR001461">
    <property type="entry name" value="Aspartic_peptidase_A1"/>
</dbReference>
<reference evidence="6" key="1">
    <citation type="submission" date="2021-03" db="EMBL/GenBank/DDBJ databases">
        <title>Draft genome sequence of rust myrtle Austropuccinia psidii MF-1, a brazilian biotype.</title>
        <authorList>
            <person name="Quecine M.C."/>
            <person name="Pachon D.M.R."/>
            <person name="Bonatelli M.L."/>
            <person name="Correr F.H."/>
            <person name="Franceschini L.M."/>
            <person name="Leite T.F."/>
            <person name="Margarido G.R.A."/>
            <person name="Almeida C.A."/>
            <person name="Ferrarezi J.A."/>
            <person name="Labate C.A."/>
        </authorList>
    </citation>
    <scope>NUCLEOTIDE SEQUENCE</scope>
    <source>
        <strain evidence="6">MF-1</strain>
    </source>
</reference>
<evidence type="ECO:0000256" key="1">
    <source>
        <dbReference type="ARBA" id="ARBA00007447"/>
    </source>
</evidence>
<evidence type="ECO:0000259" key="5">
    <source>
        <dbReference type="PROSITE" id="PS51767"/>
    </source>
</evidence>
<dbReference type="CDD" id="cd05471">
    <property type="entry name" value="pepsin_like"/>
    <property type="match status" value="1"/>
</dbReference>
<dbReference type="InterPro" id="IPR001969">
    <property type="entry name" value="Aspartic_peptidase_AS"/>
</dbReference>
<feature type="non-terminal residue" evidence="6">
    <location>
        <position position="1"/>
    </location>
</feature>
<organism evidence="6 7">
    <name type="scientific">Austropuccinia psidii MF-1</name>
    <dbReference type="NCBI Taxonomy" id="1389203"/>
    <lineage>
        <taxon>Eukaryota</taxon>
        <taxon>Fungi</taxon>
        <taxon>Dikarya</taxon>
        <taxon>Basidiomycota</taxon>
        <taxon>Pucciniomycotina</taxon>
        <taxon>Pucciniomycetes</taxon>
        <taxon>Pucciniales</taxon>
        <taxon>Sphaerophragmiaceae</taxon>
        <taxon>Austropuccinia</taxon>
    </lineage>
</organism>
<dbReference type="PANTHER" id="PTHR47966">
    <property type="entry name" value="BETA-SITE APP-CLEAVING ENZYME, ISOFORM A-RELATED"/>
    <property type="match status" value="1"/>
</dbReference>
<dbReference type="FunFam" id="2.40.70.10:FF:000067">
    <property type="entry name" value="Endopeptidase, putative"/>
    <property type="match status" value="1"/>
</dbReference>
<keyword evidence="7" id="KW-1185">Reference proteome</keyword>
<dbReference type="FunFam" id="2.40.70.10:FF:000008">
    <property type="entry name" value="Cathepsin D"/>
    <property type="match status" value="1"/>
</dbReference>
<comment type="similarity">
    <text evidence="1 4">Belongs to the peptidase A1 family.</text>
</comment>
<evidence type="ECO:0000256" key="3">
    <source>
        <dbReference type="PIRSR" id="PIRSR601461-1"/>
    </source>
</evidence>
<dbReference type="SUPFAM" id="SSF50630">
    <property type="entry name" value="Acid proteases"/>
    <property type="match status" value="1"/>
</dbReference>
<evidence type="ECO:0000256" key="2">
    <source>
        <dbReference type="ARBA" id="ARBA00022750"/>
    </source>
</evidence>
<feature type="active site" evidence="3">
    <location>
        <position position="20"/>
    </location>
</feature>
<dbReference type="Proteomes" id="UP000765509">
    <property type="component" value="Unassembled WGS sequence"/>
</dbReference>
<dbReference type="EMBL" id="AVOT02067694">
    <property type="protein sequence ID" value="MBW0559148.1"/>
    <property type="molecule type" value="Genomic_DNA"/>
</dbReference>
<evidence type="ECO:0000256" key="4">
    <source>
        <dbReference type="RuleBase" id="RU000454"/>
    </source>
</evidence>
<dbReference type="OrthoDB" id="771136at2759"/>
<accession>A0A9Q3JA24</accession>
<feature type="domain" description="Peptidase A1" evidence="5">
    <location>
        <begin position="2"/>
        <end position="336"/>
    </location>
</feature>
<gene>
    <name evidence="6" type="ORF">O181_098863</name>
</gene>
<dbReference type="Pfam" id="PF00026">
    <property type="entry name" value="Asp"/>
    <property type="match status" value="1"/>
</dbReference>
<dbReference type="GO" id="GO:0006508">
    <property type="term" value="P:proteolysis"/>
    <property type="evidence" value="ECO:0007669"/>
    <property type="project" value="UniProtKB-KW"/>
</dbReference>
<evidence type="ECO:0000313" key="6">
    <source>
        <dbReference type="EMBL" id="MBW0559148.1"/>
    </source>
</evidence>
<comment type="caution">
    <text evidence="6">The sequence shown here is derived from an EMBL/GenBank/DDBJ whole genome shotgun (WGS) entry which is preliminary data.</text>
</comment>
<keyword evidence="2 4" id="KW-0064">Aspartyl protease</keyword>
<dbReference type="InterPro" id="IPR021109">
    <property type="entry name" value="Peptidase_aspartic_dom_sf"/>
</dbReference>
<keyword evidence="4" id="KW-0645">Protease</keyword>
<sequence length="448" mass="47185">EYFASIAIGTPPQLLNVILDTGSSDLWLASSNCTISSGCSTGLGPKFDPLKSSTSTTSNTQFSIKYGSGSATGKIYTDNITFAGFNISPQSFAVVDTVTSELLSKDVSGLLGLGFQPLASSRIMPLWQSLITNGSAYNISFPGFSFALTRFINVTHPAEVEPGGLFTLGTLNASLIAPGEAINFIGVPQGLQSYWLIPMDGIQVNGSPLDLSHQTTPNVAIDTGTTLIGGPADQVKQFYNHVLGSSPASGSYQGYYSYPCNSTVNVTLKFGGKNYNMTPDDFNLGPFGTNGRCLGSVFELELSGASKSLISWVIGDSFLKNVLSVYRYFPPAVGFAKLSNAFNSTSATPIYPNGTLFTPSLLNITESNSGSNNSAKNSASTMAASMDGLGSNLSLVGAIINQQGRGNGKKSSASRNLKIRSYLGTNEIQSQELLKISLVITILVLFLA</sequence>
<dbReference type="Gene3D" id="2.40.70.10">
    <property type="entry name" value="Acid Proteases"/>
    <property type="match status" value="2"/>
</dbReference>
<dbReference type="PANTHER" id="PTHR47966:SF6">
    <property type="entry name" value="PEPTIDASE A1 DOMAIN-CONTAINING PROTEIN"/>
    <property type="match status" value="1"/>
</dbReference>
<dbReference type="PROSITE" id="PS51767">
    <property type="entry name" value="PEPTIDASE_A1"/>
    <property type="match status" value="1"/>
</dbReference>
<name>A0A9Q3JA24_9BASI</name>
<proteinExistence type="inferred from homology"/>
<dbReference type="PROSITE" id="PS00141">
    <property type="entry name" value="ASP_PROTEASE"/>
    <property type="match status" value="1"/>
</dbReference>
<dbReference type="InterPro" id="IPR034164">
    <property type="entry name" value="Pepsin-like_dom"/>
</dbReference>
<feature type="active site" evidence="3">
    <location>
        <position position="222"/>
    </location>
</feature>
<dbReference type="AlphaFoldDB" id="A0A9Q3JA24"/>
<protein>
    <recommendedName>
        <fullName evidence="5">Peptidase A1 domain-containing protein</fullName>
    </recommendedName>
</protein>
<keyword evidence="4" id="KW-0378">Hydrolase</keyword>